<dbReference type="Gene3D" id="1.10.3720.10">
    <property type="entry name" value="MetI-like"/>
    <property type="match status" value="1"/>
</dbReference>
<evidence type="ECO:0000256" key="1">
    <source>
        <dbReference type="ARBA" id="ARBA00004651"/>
    </source>
</evidence>
<feature type="transmembrane region" description="Helical" evidence="8">
    <location>
        <begin position="100"/>
        <end position="125"/>
    </location>
</feature>
<dbReference type="InterPro" id="IPR035906">
    <property type="entry name" value="MetI-like_sf"/>
</dbReference>
<dbReference type="Pfam" id="PF00528">
    <property type="entry name" value="BPD_transp_1"/>
    <property type="match status" value="1"/>
</dbReference>
<protein>
    <submittedName>
        <fullName evidence="10">Spermidine/putrescine transport system permease protein</fullName>
    </submittedName>
</protein>
<evidence type="ECO:0000256" key="3">
    <source>
        <dbReference type="ARBA" id="ARBA00022448"/>
    </source>
</evidence>
<evidence type="ECO:0000256" key="2">
    <source>
        <dbReference type="ARBA" id="ARBA00007069"/>
    </source>
</evidence>
<accession>A0A2S6FZP7</accession>
<dbReference type="STRING" id="37659.GCA_000703125_02123"/>
<dbReference type="PROSITE" id="PS50928">
    <property type="entry name" value="ABC_TM1"/>
    <property type="match status" value="1"/>
</dbReference>
<evidence type="ECO:0000256" key="5">
    <source>
        <dbReference type="ARBA" id="ARBA00022692"/>
    </source>
</evidence>
<evidence type="ECO:0000256" key="4">
    <source>
        <dbReference type="ARBA" id="ARBA00022475"/>
    </source>
</evidence>
<dbReference type="PANTHER" id="PTHR42929">
    <property type="entry name" value="INNER MEMBRANE ABC TRANSPORTER PERMEASE PROTEIN YDCU-RELATED-RELATED"/>
    <property type="match status" value="1"/>
</dbReference>
<keyword evidence="6 8" id="KW-1133">Transmembrane helix</keyword>
<comment type="caution">
    <text evidence="10">The sequence shown here is derived from an EMBL/GenBank/DDBJ whole genome shotgun (WGS) entry which is preliminary data.</text>
</comment>
<comment type="subcellular location">
    <subcellularLocation>
        <location evidence="1 8">Cell membrane</location>
        <topology evidence="1 8">Multi-pass membrane protein</topology>
    </subcellularLocation>
</comment>
<evidence type="ECO:0000313" key="11">
    <source>
        <dbReference type="Proteomes" id="UP000239863"/>
    </source>
</evidence>
<dbReference type="CDD" id="cd06261">
    <property type="entry name" value="TM_PBP2"/>
    <property type="match status" value="1"/>
</dbReference>
<dbReference type="RefSeq" id="WP_104409473.1">
    <property type="nucleotide sequence ID" value="NZ_PTIS01000003.1"/>
</dbReference>
<keyword evidence="5 8" id="KW-0812">Transmembrane</keyword>
<feature type="transmembrane region" description="Helical" evidence="8">
    <location>
        <begin position="251"/>
        <end position="271"/>
    </location>
</feature>
<keyword evidence="4" id="KW-1003">Cell membrane</keyword>
<reference evidence="10 11" key="1">
    <citation type="submission" date="2018-02" db="EMBL/GenBank/DDBJ databases">
        <title>Genomic Encyclopedia of Archaeal and Bacterial Type Strains, Phase II (KMG-II): from individual species to whole genera.</title>
        <authorList>
            <person name="Goeker M."/>
        </authorList>
    </citation>
    <scope>NUCLEOTIDE SEQUENCE [LARGE SCALE GENOMIC DNA]</scope>
    <source>
        <strain evidence="10 11">DSM 15099</strain>
    </source>
</reference>
<sequence length="283" mass="32508">MKKKKRSYRLLYPVVIWMTCFFLIPVALMVLVSFFTRGEFGEVIYSFNLESYIRFMDPLYLNILLKSLIIALFTTVICLVFAYPFAFFIGRSPKKFRGPLIMLVMLPFWTNSLIRTYAWIILLRTEGIINSYLIKLNFISEPLKLLYTNTSVLIGMVYMMFPFMVLPIYSSVEKIDKSLIEAASDLGANPFKNFARIIWPLTMPGVMAGALLVFVPTLGYFFIPDLMGGSKVILISNLIKNQYLMARDWPFGSAISVILIVVILIIIGGYFKITKSKYKDKVM</sequence>
<dbReference type="PANTHER" id="PTHR42929:SF1">
    <property type="entry name" value="INNER MEMBRANE ABC TRANSPORTER PERMEASE PROTEIN YDCU-RELATED"/>
    <property type="match status" value="1"/>
</dbReference>
<feature type="transmembrane region" description="Helical" evidence="8">
    <location>
        <begin position="201"/>
        <end position="223"/>
    </location>
</feature>
<keyword evidence="7 8" id="KW-0472">Membrane</keyword>
<proteinExistence type="inferred from homology"/>
<keyword evidence="3 8" id="KW-0813">Transport</keyword>
<gene>
    <name evidence="10" type="ORF">BD821_103199</name>
</gene>
<dbReference type="SUPFAM" id="SSF161098">
    <property type="entry name" value="MetI-like"/>
    <property type="match status" value="1"/>
</dbReference>
<dbReference type="Proteomes" id="UP000239863">
    <property type="component" value="Unassembled WGS sequence"/>
</dbReference>
<feature type="domain" description="ABC transmembrane type-1" evidence="9">
    <location>
        <begin position="64"/>
        <end position="270"/>
    </location>
</feature>
<evidence type="ECO:0000313" key="10">
    <source>
        <dbReference type="EMBL" id="PPK49069.1"/>
    </source>
</evidence>
<evidence type="ECO:0000256" key="6">
    <source>
        <dbReference type="ARBA" id="ARBA00022989"/>
    </source>
</evidence>
<evidence type="ECO:0000256" key="7">
    <source>
        <dbReference type="ARBA" id="ARBA00023136"/>
    </source>
</evidence>
<dbReference type="OrthoDB" id="9807047at2"/>
<feature type="transmembrane region" description="Helical" evidence="8">
    <location>
        <begin position="145"/>
        <end position="169"/>
    </location>
</feature>
<dbReference type="InterPro" id="IPR000515">
    <property type="entry name" value="MetI-like"/>
</dbReference>
<name>A0A2S6FZP7_9CLOT</name>
<feature type="transmembrane region" description="Helical" evidence="8">
    <location>
        <begin position="12"/>
        <end position="35"/>
    </location>
</feature>
<dbReference type="GO" id="GO:0005886">
    <property type="term" value="C:plasma membrane"/>
    <property type="evidence" value="ECO:0007669"/>
    <property type="project" value="UniProtKB-SubCell"/>
</dbReference>
<evidence type="ECO:0000259" key="9">
    <source>
        <dbReference type="PROSITE" id="PS50928"/>
    </source>
</evidence>
<dbReference type="EMBL" id="PTIS01000003">
    <property type="protein sequence ID" value="PPK49069.1"/>
    <property type="molecule type" value="Genomic_DNA"/>
</dbReference>
<feature type="transmembrane region" description="Helical" evidence="8">
    <location>
        <begin position="63"/>
        <end position="88"/>
    </location>
</feature>
<comment type="similarity">
    <text evidence="2">Belongs to the binding-protein-dependent transport system permease family. CysTW subfamily.</text>
</comment>
<organism evidence="10 11">
    <name type="scientific">Clostridium algidicarnis DSM 15099</name>
    <dbReference type="NCBI Taxonomy" id="1121295"/>
    <lineage>
        <taxon>Bacteria</taxon>
        <taxon>Bacillati</taxon>
        <taxon>Bacillota</taxon>
        <taxon>Clostridia</taxon>
        <taxon>Eubacteriales</taxon>
        <taxon>Clostridiaceae</taxon>
        <taxon>Clostridium</taxon>
    </lineage>
</organism>
<dbReference type="AlphaFoldDB" id="A0A2S6FZP7"/>
<evidence type="ECO:0000256" key="8">
    <source>
        <dbReference type="RuleBase" id="RU363032"/>
    </source>
</evidence>
<dbReference type="GO" id="GO:0055085">
    <property type="term" value="P:transmembrane transport"/>
    <property type="evidence" value="ECO:0007669"/>
    <property type="project" value="InterPro"/>
</dbReference>